<evidence type="ECO:0000259" key="2">
    <source>
        <dbReference type="Pfam" id="PF02778"/>
    </source>
</evidence>
<dbReference type="GO" id="GO:0005737">
    <property type="term" value="C:cytoplasm"/>
    <property type="evidence" value="ECO:0007669"/>
    <property type="project" value="TreeGrafter"/>
</dbReference>
<dbReference type="Gene3D" id="3.40.1350.10">
    <property type="match status" value="1"/>
</dbReference>
<dbReference type="InterPro" id="IPR006676">
    <property type="entry name" value="tRNA_splic"/>
</dbReference>
<dbReference type="GO" id="GO:0003676">
    <property type="term" value="F:nucleic acid binding"/>
    <property type="evidence" value="ECO:0007669"/>
    <property type="project" value="InterPro"/>
</dbReference>
<dbReference type="SUPFAM" id="SSF53032">
    <property type="entry name" value="tRNA-intron endonuclease catalytic domain-like"/>
    <property type="match status" value="2"/>
</dbReference>
<dbReference type="Gene3D" id="3.40.1170.20">
    <property type="entry name" value="tRNA intron endonuclease, N-terminal domain"/>
    <property type="match status" value="1"/>
</dbReference>
<dbReference type="Pfam" id="PF02778">
    <property type="entry name" value="tRNA_int_endo_N"/>
    <property type="match status" value="2"/>
</dbReference>
<dbReference type="GO" id="GO:0000213">
    <property type="term" value="F:tRNA-intron lyase activity"/>
    <property type="evidence" value="ECO:0007669"/>
    <property type="project" value="UniProtKB-EC"/>
</dbReference>
<dbReference type="InterPro" id="IPR036740">
    <property type="entry name" value="tRNA_intron_Endonuc_N_sf"/>
</dbReference>
<reference evidence="3 4" key="1">
    <citation type="submission" date="2019-09" db="EMBL/GenBank/DDBJ databases">
        <title>The complete genome of Methanoplanus sp. FWC-SCC4.</title>
        <authorList>
            <person name="Chen S.-C."/>
            <person name="Zhou Y.-Z."/>
            <person name="Lai M.-C."/>
        </authorList>
    </citation>
    <scope>NUCLEOTIDE SEQUENCE [LARGE SCALE GENOMIC DNA]</scope>
    <source>
        <strain evidence="3 4">FWC-SCC4</strain>
    </source>
</reference>
<dbReference type="EMBL" id="CP043875">
    <property type="protein sequence ID" value="WOF15274.1"/>
    <property type="molecule type" value="Genomic_DNA"/>
</dbReference>
<proteinExistence type="predicted"/>
<dbReference type="AlphaFoldDB" id="A0AA97FBQ4"/>
<dbReference type="GeneID" id="85228615"/>
<dbReference type="Gene3D" id="3.40.1350.150">
    <property type="match status" value="1"/>
</dbReference>
<dbReference type="Proteomes" id="UP001301797">
    <property type="component" value="Chromosome"/>
</dbReference>
<dbReference type="SUPFAM" id="SSF55267">
    <property type="entry name" value="tRNA-intron endonuclease N-terminal domain-like"/>
    <property type="match status" value="2"/>
</dbReference>
<evidence type="ECO:0000313" key="4">
    <source>
        <dbReference type="Proteomes" id="UP001301797"/>
    </source>
</evidence>
<dbReference type="RefSeq" id="WP_317136842.1">
    <property type="nucleotide sequence ID" value="NZ_CP043875.1"/>
</dbReference>
<dbReference type="InterPro" id="IPR006678">
    <property type="entry name" value="tRNA_intron_Endonuc_N"/>
</dbReference>
<dbReference type="InterPro" id="IPR011856">
    <property type="entry name" value="tRNA_endonuc-like_dom_sf"/>
</dbReference>
<organism evidence="3 4">
    <name type="scientific">Methanochimaera problematica</name>
    <dbReference type="NCBI Taxonomy" id="2609417"/>
    <lineage>
        <taxon>Archaea</taxon>
        <taxon>Methanobacteriati</taxon>
        <taxon>Methanobacteriota</taxon>
        <taxon>Stenosarchaea group</taxon>
        <taxon>Methanomicrobia</taxon>
        <taxon>Methanomicrobiales</taxon>
        <taxon>Methanomicrobiaceae</taxon>
        <taxon>Methanochimaera</taxon>
    </lineage>
</organism>
<dbReference type="EC" id="4.6.1.16" evidence="3"/>
<keyword evidence="3" id="KW-0456">Lyase</keyword>
<dbReference type="KEGG" id="mefw:F1737_00560"/>
<dbReference type="GO" id="GO:0006388">
    <property type="term" value="P:tRNA splicing, via endonucleolytic cleavage and ligation"/>
    <property type="evidence" value="ECO:0007669"/>
    <property type="project" value="InterPro"/>
</dbReference>
<evidence type="ECO:0000313" key="3">
    <source>
        <dbReference type="EMBL" id="WOF15274.1"/>
    </source>
</evidence>
<dbReference type="PANTHER" id="PTHR21227:SF0">
    <property type="entry name" value="TRNA-SPLICING ENDONUCLEASE SUBUNIT SEN2"/>
    <property type="match status" value="1"/>
</dbReference>
<accession>A0AA97FBQ4</accession>
<dbReference type="InterPro" id="IPR036167">
    <property type="entry name" value="tRNA_intron_Endo_cat-like_sf"/>
</dbReference>
<gene>
    <name evidence="3" type="primary">endA</name>
    <name evidence="3" type="ORF">F1737_00560</name>
</gene>
<dbReference type="InterPro" id="IPR006677">
    <property type="entry name" value="tRNA_intron_Endonuc_cat-like"/>
</dbReference>
<dbReference type="PANTHER" id="PTHR21227">
    <property type="entry name" value="TRNA-SPLICING ENDONUCLEASE SUBUNIT SEN2"/>
    <property type="match status" value="1"/>
</dbReference>
<keyword evidence="4" id="KW-1185">Reference proteome</keyword>
<feature type="domain" description="tRNA intron endonuclease N-terminal" evidence="2">
    <location>
        <begin position="1"/>
        <end position="57"/>
    </location>
</feature>
<dbReference type="Pfam" id="PF01974">
    <property type="entry name" value="tRNA_int_endo"/>
    <property type="match status" value="2"/>
</dbReference>
<dbReference type="NCBIfam" id="TIGR00324">
    <property type="entry name" value="endA"/>
    <property type="match status" value="2"/>
</dbReference>
<sequence length="332" mass="38450">MKAEYNGEQVLLGAEGKSLYDQGGYGRPDKNGLKLSPEEALYLLGRNKIEVKGHSFESLFAAFTEESDFLRKFLVYRDIRERGYVIQSGPHDFRVFRRGEKPGTGRSQYLMRVLSERDLVDFGKFAEEAQTARNMRKQFLLAVADDEDEITYYEIKTSDPQKGECEPELPKISGKIFGKSVLISIPPESIFEEKLFGTRFDKERLMLSPVEAIYLIRKGFLELDEKISPEDYYKKIEDGDHEFELKSKSYAHLRDLWHIPRTAYKFGHHFRVYSGSKKHSELLVHALSSDKTMPMSVISRSVRLAHSVRKKMLFACVSKDMIKYIEFARIKL</sequence>
<name>A0AA97FBQ4_9EURY</name>
<protein>
    <submittedName>
        <fullName evidence="3">tRNA-intron lyase</fullName>
        <ecNumber evidence="3">4.6.1.16</ecNumber>
    </submittedName>
</protein>
<feature type="domain" description="tRNA intron endonuclease catalytic" evidence="1">
    <location>
        <begin position="69"/>
        <end position="152"/>
    </location>
</feature>
<dbReference type="CDD" id="cd22363">
    <property type="entry name" value="tRNA-intron_lyase_C"/>
    <property type="match status" value="2"/>
</dbReference>
<feature type="domain" description="tRNA intron endonuclease N-terminal" evidence="2">
    <location>
        <begin position="174"/>
        <end position="232"/>
    </location>
</feature>
<evidence type="ECO:0000259" key="1">
    <source>
        <dbReference type="Pfam" id="PF01974"/>
    </source>
</evidence>
<feature type="domain" description="tRNA intron endonuclease catalytic" evidence="1">
    <location>
        <begin position="243"/>
        <end position="324"/>
    </location>
</feature>